<comment type="similarity">
    <text evidence="2">Belongs to the DoxX family.</text>
</comment>
<keyword evidence="9" id="KW-1185">Reference proteome</keyword>
<evidence type="ECO:0000256" key="4">
    <source>
        <dbReference type="ARBA" id="ARBA00022692"/>
    </source>
</evidence>
<dbReference type="PANTHER" id="PTHR33452:SF1">
    <property type="entry name" value="INNER MEMBRANE PROTEIN YPHA-RELATED"/>
    <property type="match status" value="1"/>
</dbReference>
<feature type="transmembrane region" description="Helical" evidence="7">
    <location>
        <begin position="82"/>
        <end position="101"/>
    </location>
</feature>
<feature type="transmembrane region" description="Helical" evidence="7">
    <location>
        <begin position="51"/>
        <end position="75"/>
    </location>
</feature>
<gene>
    <name evidence="8" type="ORF">IXC47_03425</name>
</gene>
<dbReference type="Proteomes" id="UP000657372">
    <property type="component" value="Unassembled WGS sequence"/>
</dbReference>
<keyword evidence="4 7" id="KW-0812">Transmembrane</keyword>
<dbReference type="Pfam" id="PF07681">
    <property type="entry name" value="DoxX"/>
    <property type="match status" value="1"/>
</dbReference>
<dbReference type="InterPro" id="IPR051907">
    <property type="entry name" value="DoxX-like_oxidoreductase"/>
</dbReference>
<evidence type="ECO:0000256" key="6">
    <source>
        <dbReference type="ARBA" id="ARBA00023136"/>
    </source>
</evidence>
<dbReference type="InterPro" id="IPR032808">
    <property type="entry name" value="DoxX"/>
</dbReference>
<sequence>MTKNLPFLSVPQIDLGLLFLRVSGAFMLFHVHGWPKIMHYSEELVRIEDPFGFGTSFSLLAAIFAEVICAILIALGLLTRLASLPVICVLLVSMLIVHTQWSIAEGQFGWLLMIIFGSIALCGPGKFSLDAVLQRKRVA</sequence>
<reference evidence="8 9" key="1">
    <citation type="submission" date="2020-11" db="EMBL/GenBank/DDBJ databases">
        <title>WGS of Herminiimonas contaminans strain Marseille-Q4544 isolated from planarians Schmidtea mediterranea.</title>
        <authorList>
            <person name="Kangale L."/>
        </authorList>
    </citation>
    <scope>NUCLEOTIDE SEQUENCE [LARGE SCALE GENOMIC DNA]</scope>
    <source>
        <strain evidence="8 9">Marseille-Q4544</strain>
    </source>
</reference>
<dbReference type="RefSeq" id="WP_195874700.1">
    <property type="nucleotide sequence ID" value="NZ_JADOEL010000002.1"/>
</dbReference>
<dbReference type="EMBL" id="JADOEL010000002">
    <property type="protein sequence ID" value="MBF8176730.1"/>
    <property type="molecule type" value="Genomic_DNA"/>
</dbReference>
<evidence type="ECO:0000313" key="8">
    <source>
        <dbReference type="EMBL" id="MBF8176730.1"/>
    </source>
</evidence>
<evidence type="ECO:0000256" key="3">
    <source>
        <dbReference type="ARBA" id="ARBA00022475"/>
    </source>
</evidence>
<feature type="transmembrane region" description="Helical" evidence="7">
    <location>
        <begin position="107"/>
        <end position="127"/>
    </location>
</feature>
<dbReference type="PANTHER" id="PTHR33452">
    <property type="entry name" value="OXIDOREDUCTASE CATD-RELATED"/>
    <property type="match status" value="1"/>
</dbReference>
<comment type="caution">
    <text evidence="8">The sequence shown here is derived from an EMBL/GenBank/DDBJ whole genome shotgun (WGS) entry which is preliminary data.</text>
</comment>
<feature type="transmembrane region" description="Helical" evidence="7">
    <location>
        <begin position="12"/>
        <end position="31"/>
    </location>
</feature>
<comment type="subcellular location">
    <subcellularLocation>
        <location evidence="1">Cell membrane</location>
        <topology evidence="1">Multi-pass membrane protein</topology>
    </subcellularLocation>
</comment>
<accession>A0ABS0EPE0</accession>
<keyword evidence="3" id="KW-1003">Cell membrane</keyword>
<evidence type="ECO:0000256" key="1">
    <source>
        <dbReference type="ARBA" id="ARBA00004651"/>
    </source>
</evidence>
<keyword evidence="5 7" id="KW-1133">Transmembrane helix</keyword>
<organism evidence="8 9">
    <name type="scientific">Herminiimonas contaminans</name>
    <dbReference type="NCBI Taxonomy" id="1111140"/>
    <lineage>
        <taxon>Bacteria</taxon>
        <taxon>Pseudomonadati</taxon>
        <taxon>Pseudomonadota</taxon>
        <taxon>Betaproteobacteria</taxon>
        <taxon>Burkholderiales</taxon>
        <taxon>Oxalobacteraceae</taxon>
        <taxon>Herminiimonas</taxon>
    </lineage>
</organism>
<evidence type="ECO:0000256" key="7">
    <source>
        <dbReference type="SAM" id="Phobius"/>
    </source>
</evidence>
<name>A0ABS0EPE0_9BURK</name>
<proteinExistence type="inferred from homology"/>
<protein>
    <submittedName>
        <fullName evidence="8">DoxX family protein</fullName>
    </submittedName>
</protein>
<keyword evidence="6 7" id="KW-0472">Membrane</keyword>
<evidence type="ECO:0000256" key="5">
    <source>
        <dbReference type="ARBA" id="ARBA00022989"/>
    </source>
</evidence>
<evidence type="ECO:0000256" key="2">
    <source>
        <dbReference type="ARBA" id="ARBA00006679"/>
    </source>
</evidence>
<evidence type="ECO:0000313" key="9">
    <source>
        <dbReference type="Proteomes" id="UP000657372"/>
    </source>
</evidence>